<dbReference type="EMBL" id="CP034709">
    <property type="protein sequence ID" value="AZT37029.1"/>
    <property type="molecule type" value="Genomic_DNA"/>
</dbReference>
<evidence type="ECO:0000313" key="5">
    <source>
        <dbReference type="EMBL" id="AZT41577.1"/>
    </source>
</evidence>
<feature type="transmembrane region" description="Helical" evidence="2">
    <location>
        <begin position="9"/>
        <end position="35"/>
    </location>
</feature>
<protein>
    <submittedName>
        <fullName evidence="5">Phosphate ABC transporter substrate-binding protein</fullName>
    </submittedName>
</protein>
<gene>
    <name evidence="5" type="ORF">EL007_09795</name>
    <name evidence="4" type="ORF">ELZ88_09790</name>
</gene>
<dbReference type="AlphaFoldDB" id="A0A3Q9MVN7"/>
<evidence type="ECO:0000313" key="4">
    <source>
        <dbReference type="EMBL" id="AZT37029.1"/>
    </source>
</evidence>
<feature type="transmembrane region" description="Helical" evidence="2">
    <location>
        <begin position="169"/>
        <end position="190"/>
    </location>
</feature>
<dbReference type="RefSeq" id="WP_079802327.1">
    <property type="nucleotide sequence ID" value="NZ_CP034698.1"/>
</dbReference>
<evidence type="ECO:0000256" key="2">
    <source>
        <dbReference type="SAM" id="Phobius"/>
    </source>
</evidence>
<dbReference type="PANTHER" id="PTHR30570:SF1">
    <property type="entry name" value="PHOSPHATE-BINDING PROTEIN PSTS"/>
    <property type="match status" value="1"/>
</dbReference>
<sequence>MAIIKSIKFWLAEIVLLVVVLPILAIIFSIFNIIFNIAGDIYGLIATLMATILVGCATGGIRGRFIDERERFIPGFLPALLLIFYSLTVWLIMIIVADGDFESSVFYHGIQWFGLYSALIKSALMTEFYEISSSRVIIAPVIPFVGFLSYTIMRFITVRQNNKLENVTGWRSIVLLIAAMTIAISGLLAWQTYDRRERRVVNDPAREITESFEPGTYDPFTPDNKLTALSVSPGLSLENDWPRLNGATAVYPVYASAAQALYHNLDVDSVWKYVRCDRTPGAWEKLIHGEADIIFVAEPSAEQKASARAQGVDLHFYPIAREAFVFVTHKDNPLTQLSEKQIRDIYSGRVNNWLEVGGNDARIYPYQRPKGSGSQTIMLAAVMGEDKLRKPLETESVHDMIGLLRNVANYQNSANALGYTFRYYATQLHHSPDLRLLAVNGIEPTIENIRNGKYPYTIDVYMVSAGKPSRQSQKFIDWFLSEQGQRLIADVGYVPLAR</sequence>
<keyword evidence="2" id="KW-0812">Transmembrane</keyword>
<dbReference type="EMBL" id="CP034698">
    <property type="protein sequence ID" value="AZT41577.1"/>
    <property type="molecule type" value="Genomic_DNA"/>
</dbReference>
<evidence type="ECO:0000259" key="3">
    <source>
        <dbReference type="Pfam" id="PF12849"/>
    </source>
</evidence>
<keyword evidence="2" id="KW-1133">Transmembrane helix</keyword>
<reference evidence="5" key="1">
    <citation type="submission" date="2018-12" db="EMBL/GenBank/DDBJ databases">
        <title>Complete genome sequences of twenty non-typhoidal Salmonella isolates from Rwanda.</title>
        <authorList>
            <person name="Byukusenge M."/>
            <person name="Li L."/>
            <person name="Subhashinie K."/>
            <person name="Nzayirambaho M."/>
            <person name="Kuchipudi S.V."/>
            <person name="Jayarao B.M."/>
        </authorList>
    </citation>
    <scope>NUCLEOTIDE SEQUENCE</scope>
    <source>
        <strain evidence="4">RSE21</strain>
        <strain evidence="5">RSE40</strain>
    </source>
</reference>
<dbReference type="Gene3D" id="3.40.190.10">
    <property type="entry name" value="Periplasmic binding protein-like II"/>
    <property type="match status" value="2"/>
</dbReference>
<dbReference type="InterPro" id="IPR024370">
    <property type="entry name" value="PBP_domain"/>
</dbReference>
<dbReference type="InterPro" id="IPR050811">
    <property type="entry name" value="Phosphate_ABC_transporter"/>
</dbReference>
<feature type="transmembrane region" description="Helical" evidence="2">
    <location>
        <begin position="41"/>
        <end position="61"/>
    </location>
</feature>
<name>A0A3Q9MVN7_SALET</name>
<feature type="transmembrane region" description="Helical" evidence="2">
    <location>
        <begin position="73"/>
        <end position="93"/>
    </location>
</feature>
<feature type="transmembrane region" description="Helical" evidence="2">
    <location>
        <begin position="136"/>
        <end position="157"/>
    </location>
</feature>
<dbReference type="SUPFAM" id="SSF53850">
    <property type="entry name" value="Periplasmic binding protein-like II"/>
    <property type="match status" value="1"/>
</dbReference>
<feature type="domain" description="PBP" evidence="3">
    <location>
        <begin position="245"/>
        <end position="482"/>
    </location>
</feature>
<organism evidence="5">
    <name type="scientific">Salmonella enterica subsp. enterica serovar Karamoja</name>
    <dbReference type="NCBI Taxonomy" id="2500153"/>
    <lineage>
        <taxon>Bacteria</taxon>
        <taxon>Pseudomonadati</taxon>
        <taxon>Pseudomonadota</taxon>
        <taxon>Gammaproteobacteria</taxon>
        <taxon>Enterobacterales</taxon>
        <taxon>Enterobacteriaceae</taxon>
        <taxon>Salmonella</taxon>
    </lineage>
</organism>
<dbReference type="Pfam" id="PF12849">
    <property type="entry name" value="PBP_like_2"/>
    <property type="match status" value="1"/>
</dbReference>
<evidence type="ECO:0000256" key="1">
    <source>
        <dbReference type="ARBA" id="ARBA00022729"/>
    </source>
</evidence>
<keyword evidence="2" id="KW-0472">Membrane</keyword>
<dbReference type="PANTHER" id="PTHR30570">
    <property type="entry name" value="PERIPLASMIC PHOSPHATE BINDING COMPONENT OF PHOSPHATE ABC TRANSPORTER"/>
    <property type="match status" value="1"/>
</dbReference>
<keyword evidence="1" id="KW-0732">Signal</keyword>
<proteinExistence type="predicted"/>
<feature type="transmembrane region" description="Helical" evidence="2">
    <location>
        <begin position="105"/>
        <end position="124"/>
    </location>
</feature>
<accession>A0A3Q9MVN7</accession>